<dbReference type="STRING" id="3983.A0A2C9U3K8"/>
<evidence type="ECO:0000256" key="4">
    <source>
        <dbReference type="ARBA" id="ARBA00023002"/>
    </source>
</evidence>
<keyword evidence="4" id="KW-0560">Oxidoreductase</keyword>
<evidence type="ECO:0000313" key="10">
    <source>
        <dbReference type="Proteomes" id="UP000091857"/>
    </source>
</evidence>
<dbReference type="Proteomes" id="UP000091857">
    <property type="component" value="Chromosome 18"/>
</dbReference>
<dbReference type="GO" id="GO:0042128">
    <property type="term" value="P:nitrate assimilation"/>
    <property type="evidence" value="ECO:0007669"/>
    <property type="project" value="UniProtKB-KW"/>
</dbReference>
<dbReference type="Pfam" id="PF13806">
    <property type="entry name" value="Rieske_2"/>
    <property type="match status" value="1"/>
</dbReference>
<keyword evidence="2" id="KW-0479">Metal-binding</keyword>
<dbReference type="InterPro" id="IPR017941">
    <property type="entry name" value="Rieske_2Fe-2S"/>
</dbReference>
<sequence>MAAAPSHLTSSLAQNYSFNPPRIPFSRRHAPCISKVSGLPIKYRLSSLWTPKPRPKIACEAAEVSVSEQTPTSGQGGGGENWVPVVPLAALPKGERRVIIQDRETILLLWYKDEVFAIENRSPAEGAYTEGLINAKLTQDGCIVCPTTDSTFDLRTGAIKDWYPKNPVLRVLTPALRTLYVYSVKTDEENIYISLRGAVKSDASAEIVFSGKAQPGVTASDVNVDEVRMVVDEGQEGFGFTGKNELINGKAAVIGFLLLLDFELLTGKGLLKGTGFLDFLYAVSDAFK</sequence>
<dbReference type="SUPFAM" id="SSF103511">
    <property type="entry name" value="Chlorophyll a-b binding protein"/>
    <property type="match status" value="1"/>
</dbReference>
<name>A0A2C9U3K8_MANES</name>
<accession>A0A2C9U3K8</accession>
<evidence type="ECO:0000256" key="6">
    <source>
        <dbReference type="ARBA" id="ARBA00023014"/>
    </source>
</evidence>
<keyword evidence="1" id="KW-0001">2Fe-2S</keyword>
<evidence type="ECO:0000313" key="9">
    <source>
        <dbReference type="EMBL" id="OAY23939.1"/>
    </source>
</evidence>
<dbReference type="GO" id="GO:0008942">
    <property type="term" value="F:nitrite reductase [NAD(P)H] activity"/>
    <property type="evidence" value="ECO:0007669"/>
    <property type="project" value="InterPro"/>
</dbReference>
<protein>
    <recommendedName>
        <fullName evidence="8">Rieske domain-containing protein</fullName>
    </recommendedName>
</protein>
<dbReference type="PANTHER" id="PTHR43456">
    <property type="entry name" value="RIESKE (2FE-2S) DOMAIN-CONTAINING PROTEIN"/>
    <property type="match status" value="1"/>
</dbReference>
<comment type="caution">
    <text evidence="9">The sequence shown here is derived from an EMBL/GenBank/DDBJ whole genome shotgun (WGS) entry which is preliminary data.</text>
</comment>
<dbReference type="CDD" id="cd03467">
    <property type="entry name" value="Rieske"/>
    <property type="match status" value="1"/>
</dbReference>
<dbReference type="SUPFAM" id="SSF50022">
    <property type="entry name" value="ISP domain"/>
    <property type="match status" value="1"/>
</dbReference>
<dbReference type="PANTHER" id="PTHR43456:SF2">
    <property type="entry name" value="RIESKE (2FE-2S) DOMAIN-CONTAINING PROTEIN"/>
    <property type="match status" value="1"/>
</dbReference>
<dbReference type="GO" id="GO:0051537">
    <property type="term" value="F:2 iron, 2 sulfur cluster binding"/>
    <property type="evidence" value="ECO:0007669"/>
    <property type="project" value="UniProtKB-KW"/>
</dbReference>
<organism evidence="9 10">
    <name type="scientific">Manihot esculenta</name>
    <name type="common">Cassava</name>
    <name type="synonym">Jatropha manihot</name>
    <dbReference type="NCBI Taxonomy" id="3983"/>
    <lineage>
        <taxon>Eukaryota</taxon>
        <taxon>Viridiplantae</taxon>
        <taxon>Streptophyta</taxon>
        <taxon>Embryophyta</taxon>
        <taxon>Tracheophyta</taxon>
        <taxon>Spermatophyta</taxon>
        <taxon>Magnoliopsida</taxon>
        <taxon>eudicotyledons</taxon>
        <taxon>Gunneridae</taxon>
        <taxon>Pentapetalae</taxon>
        <taxon>rosids</taxon>
        <taxon>fabids</taxon>
        <taxon>Malpighiales</taxon>
        <taxon>Euphorbiaceae</taxon>
        <taxon>Crotonoideae</taxon>
        <taxon>Manihoteae</taxon>
        <taxon>Manihot</taxon>
    </lineage>
</organism>
<dbReference type="OMA" id="TDDQNIY"/>
<keyword evidence="5" id="KW-0408">Iron</keyword>
<evidence type="ECO:0000259" key="8">
    <source>
        <dbReference type="PROSITE" id="PS51296"/>
    </source>
</evidence>
<keyword evidence="7" id="KW-0534">Nitrate assimilation</keyword>
<proteinExistence type="predicted"/>
<keyword evidence="3" id="KW-0809">Transit peptide</keyword>
<dbReference type="InterPro" id="IPR036922">
    <property type="entry name" value="Rieske_2Fe-2S_sf"/>
</dbReference>
<dbReference type="EMBL" id="CM004404">
    <property type="protein sequence ID" value="OAY23939.1"/>
    <property type="molecule type" value="Genomic_DNA"/>
</dbReference>
<gene>
    <name evidence="9" type="ORF">MANES_18G119400v8</name>
</gene>
<dbReference type="PROSITE" id="PS51296">
    <property type="entry name" value="RIESKE"/>
    <property type="match status" value="1"/>
</dbReference>
<evidence type="ECO:0000256" key="1">
    <source>
        <dbReference type="ARBA" id="ARBA00022714"/>
    </source>
</evidence>
<dbReference type="Gramene" id="Manes.18G119400.1.v8.1">
    <property type="protein sequence ID" value="Manes.18G119400.1.v8.1.CDS"/>
    <property type="gene ID" value="Manes.18G119400.v8.1"/>
</dbReference>
<evidence type="ECO:0000256" key="7">
    <source>
        <dbReference type="ARBA" id="ARBA00023063"/>
    </source>
</evidence>
<keyword evidence="10" id="KW-1185">Reference proteome</keyword>
<dbReference type="OrthoDB" id="1910064at2759"/>
<dbReference type="AlphaFoldDB" id="A0A2C9U3K8"/>
<evidence type="ECO:0000256" key="3">
    <source>
        <dbReference type="ARBA" id="ARBA00022946"/>
    </source>
</evidence>
<evidence type="ECO:0000256" key="2">
    <source>
        <dbReference type="ARBA" id="ARBA00022723"/>
    </source>
</evidence>
<keyword evidence="6" id="KW-0411">Iron-sulfur</keyword>
<feature type="domain" description="Rieske" evidence="8">
    <location>
        <begin position="82"/>
        <end position="193"/>
    </location>
</feature>
<dbReference type="Gene3D" id="2.102.10.10">
    <property type="entry name" value="Rieske [2Fe-2S] iron-sulphur domain"/>
    <property type="match status" value="1"/>
</dbReference>
<dbReference type="InterPro" id="IPR012748">
    <property type="entry name" value="Rieske-like_NirD"/>
</dbReference>
<evidence type="ECO:0000256" key="5">
    <source>
        <dbReference type="ARBA" id="ARBA00023004"/>
    </source>
</evidence>
<reference evidence="10" key="1">
    <citation type="journal article" date="2016" name="Nat. Biotechnol.">
        <title>Sequencing wild and cultivated cassava and related species reveals extensive interspecific hybridization and genetic diversity.</title>
        <authorList>
            <person name="Bredeson J.V."/>
            <person name="Lyons J.B."/>
            <person name="Prochnik S.E."/>
            <person name="Wu G.A."/>
            <person name="Ha C.M."/>
            <person name="Edsinger-Gonzales E."/>
            <person name="Grimwood J."/>
            <person name="Schmutz J."/>
            <person name="Rabbi I.Y."/>
            <person name="Egesi C."/>
            <person name="Nauluvula P."/>
            <person name="Lebot V."/>
            <person name="Ndunguru J."/>
            <person name="Mkamilo G."/>
            <person name="Bart R.S."/>
            <person name="Setter T.L."/>
            <person name="Gleadow R.M."/>
            <person name="Kulakow P."/>
            <person name="Ferguson M.E."/>
            <person name="Rounsley S."/>
            <person name="Rokhsar D.S."/>
        </authorList>
    </citation>
    <scope>NUCLEOTIDE SEQUENCE [LARGE SCALE GENOMIC DNA]</scope>
    <source>
        <strain evidence="10">cv. AM560-2</strain>
    </source>
</reference>
<dbReference type="GO" id="GO:0046872">
    <property type="term" value="F:metal ion binding"/>
    <property type="evidence" value="ECO:0007669"/>
    <property type="project" value="UniProtKB-KW"/>
</dbReference>